<name>A0A1B2LY86_9GAMM</name>
<evidence type="ECO:0000256" key="1">
    <source>
        <dbReference type="SAM" id="Phobius"/>
    </source>
</evidence>
<dbReference type="AlphaFoldDB" id="A0A1B2LY86"/>
<feature type="transmembrane region" description="Helical" evidence="1">
    <location>
        <begin position="7"/>
        <end position="24"/>
    </location>
</feature>
<keyword evidence="1" id="KW-0812">Transmembrane</keyword>
<keyword evidence="1" id="KW-0472">Membrane</keyword>
<evidence type="ECO:0000313" key="2">
    <source>
        <dbReference type="EMBL" id="AOA57901.1"/>
    </source>
</evidence>
<reference evidence="2 3" key="1">
    <citation type="submission" date="2016-08" db="EMBL/GenBank/DDBJ databases">
        <authorList>
            <person name="Seilhamer J.J."/>
        </authorList>
    </citation>
    <scope>NUCLEOTIDE SEQUENCE [LARGE SCALE GENOMIC DNA]</scope>
    <source>
        <strain evidence="2 3">BRTC-1</strain>
    </source>
</reference>
<dbReference type="Proteomes" id="UP000093391">
    <property type="component" value="Chromosome"/>
</dbReference>
<protein>
    <submittedName>
        <fullName evidence="2">Uncharacterized protein</fullName>
    </submittedName>
</protein>
<evidence type="ECO:0000313" key="3">
    <source>
        <dbReference type="Proteomes" id="UP000093391"/>
    </source>
</evidence>
<gene>
    <name evidence="2" type="ORF">BFG52_05740</name>
</gene>
<keyword evidence="3" id="KW-1185">Reference proteome</keyword>
<dbReference type="EMBL" id="CP016895">
    <property type="protein sequence ID" value="AOA57901.1"/>
    <property type="molecule type" value="Genomic_DNA"/>
</dbReference>
<dbReference type="RefSeq" id="WP_067553495.1">
    <property type="nucleotide sequence ID" value="NZ_CP016895.1"/>
</dbReference>
<proteinExistence type="predicted"/>
<accession>A0A1B2LY86</accession>
<sequence length="185" mass="21301">MKIKKRYFVIIPLVVWFTLYIKDLPRTIRSFPEQFLDLGRDISIRAPFRFFNLYETLSTGLSKMDMGRATSRYCKFLSLRLPEEEQLANLISEASSNYKPSYPSPETKTTAFTKIGTSCTSQAKLIRLEYKGNEAHAMFACEQGDFVQEFTYSSTDSKCGVVEYKKGWGVKPGRTLEYTMKLQLS</sequence>
<organism evidence="2 3">
    <name type="scientific">Acinetobacter larvae</name>
    <dbReference type="NCBI Taxonomy" id="1789224"/>
    <lineage>
        <taxon>Bacteria</taxon>
        <taxon>Pseudomonadati</taxon>
        <taxon>Pseudomonadota</taxon>
        <taxon>Gammaproteobacteria</taxon>
        <taxon>Moraxellales</taxon>
        <taxon>Moraxellaceae</taxon>
        <taxon>Acinetobacter</taxon>
    </lineage>
</organism>
<keyword evidence="1" id="KW-1133">Transmembrane helix</keyword>
<dbReference type="KEGG" id="ala:BFG52_05740"/>